<organism evidence="1 2">
    <name type="scientific">Schistosoma mattheei</name>
    <dbReference type="NCBI Taxonomy" id="31246"/>
    <lineage>
        <taxon>Eukaryota</taxon>
        <taxon>Metazoa</taxon>
        <taxon>Spiralia</taxon>
        <taxon>Lophotrochozoa</taxon>
        <taxon>Platyhelminthes</taxon>
        <taxon>Trematoda</taxon>
        <taxon>Digenea</taxon>
        <taxon>Strigeidida</taxon>
        <taxon>Schistosomatoidea</taxon>
        <taxon>Schistosomatidae</taxon>
        <taxon>Schistosoma</taxon>
    </lineage>
</organism>
<keyword evidence="2" id="KW-1185">Reference proteome</keyword>
<evidence type="ECO:0000313" key="1">
    <source>
        <dbReference type="EMBL" id="VDP69149.1"/>
    </source>
</evidence>
<protein>
    <submittedName>
        <fullName evidence="1">Uncharacterized protein</fullName>
    </submittedName>
</protein>
<sequence>MVLVFQRHSGLILNLLVYHQNNDIQKVPVSPFPFLSPETSQLLNPGGF</sequence>
<accession>A0A3P8JLP6</accession>
<gene>
    <name evidence="1" type="ORF">SMTD_LOCUS15644</name>
</gene>
<evidence type="ECO:0000313" key="2">
    <source>
        <dbReference type="Proteomes" id="UP000269396"/>
    </source>
</evidence>
<dbReference type="AlphaFoldDB" id="A0A3P8JLP6"/>
<name>A0A3P8JLP6_9TREM</name>
<dbReference type="Proteomes" id="UP000269396">
    <property type="component" value="Unassembled WGS sequence"/>
</dbReference>
<reference evidence="1 2" key="1">
    <citation type="submission" date="2018-11" db="EMBL/GenBank/DDBJ databases">
        <authorList>
            <consortium name="Pathogen Informatics"/>
        </authorList>
    </citation>
    <scope>NUCLEOTIDE SEQUENCE [LARGE SCALE GENOMIC DNA]</scope>
    <source>
        <strain>Denwood</strain>
        <strain evidence="2">Zambia</strain>
    </source>
</reference>
<dbReference type="EMBL" id="UZAL01036102">
    <property type="protein sequence ID" value="VDP69149.1"/>
    <property type="molecule type" value="Genomic_DNA"/>
</dbReference>
<proteinExistence type="predicted"/>